<dbReference type="GO" id="GO:1903457">
    <property type="term" value="P:lactate catabolic process"/>
    <property type="evidence" value="ECO:0007669"/>
    <property type="project" value="TreeGrafter"/>
</dbReference>
<comment type="subcellular location">
    <subcellularLocation>
        <location evidence="2">Mitochondrion</location>
    </subcellularLocation>
</comment>
<keyword evidence="6" id="KW-0809">Transit peptide</keyword>
<evidence type="ECO:0000313" key="13">
    <source>
        <dbReference type="EMBL" id="PWN24982.1"/>
    </source>
</evidence>
<dbReference type="PANTHER" id="PTHR11748">
    <property type="entry name" value="D-LACTATE DEHYDROGENASE"/>
    <property type="match status" value="1"/>
</dbReference>
<reference evidence="13 14" key="1">
    <citation type="journal article" date="2018" name="Mol. Biol. Evol.">
        <title>Broad Genomic Sampling Reveals a Smut Pathogenic Ancestry of the Fungal Clade Ustilaginomycotina.</title>
        <authorList>
            <person name="Kijpornyongpan T."/>
            <person name="Mondo S.J."/>
            <person name="Barry K."/>
            <person name="Sandor L."/>
            <person name="Lee J."/>
            <person name="Lipzen A."/>
            <person name="Pangilinan J."/>
            <person name="LaButti K."/>
            <person name="Hainaut M."/>
            <person name="Henrissat B."/>
            <person name="Grigoriev I.V."/>
            <person name="Spatafora J.W."/>
            <person name="Aime M.C."/>
        </authorList>
    </citation>
    <scope>NUCLEOTIDE SEQUENCE [LARGE SCALE GENOMIC DNA]</scope>
    <source>
        <strain evidence="13 14">MCA 5214</strain>
    </source>
</reference>
<dbReference type="Gene3D" id="1.10.45.10">
    <property type="entry name" value="Vanillyl-alcohol Oxidase, Chain A, domain 4"/>
    <property type="match status" value="1"/>
</dbReference>
<accession>A0A316UI81</accession>
<organism evidence="13 14">
    <name type="scientific">Jaminaea rosea</name>
    <dbReference type="NCBI Taxonomy" id="1569628"/>
    <lineage>
        <taxon>Eukaryota</taxon>
        <taxon>Fungi</taxon>
        <taxon>Dikarya</taxon>
        <taxon>Basidiomycota</taxon>
        <taxon>Ustilaginomycotina</taxon>
        <taxon>Exobasidiomycetes</taxon>
        <taxon>Microstromatales</taxon>
        <taxon>Microstromatales incertae sedis</taxon>
        <taxon>Jaminaea</taxon>
    </lineage>
</organism>
<dbReference type="FunFam" id="3.30.70.2740:FF:000001">
    <property type="entry name" value="D-lactate dehydrogenase mitochondrial"/>
    <property type="match status" value="1"/>
</dbReference>
<evidence type="ECO:0000256" key="4">
    <source>
        <dbReference type="ARBA" id="ARBA00022630"/>
    </source>
</evidence>
<dbReference type="PROSITE" id="PS51387">
    <property type="entry name" value="FAD_PCMH"/>
    <property type="match status" value="1"/>
</dbReference>
<dbReference type="GO" id="GO:0008720">
    <property type="term" value="F:D-lactate dehydrogenase (NAD+) activity"/>
    <property type="evidence" value="ECO:0007669"/>
    <property type="project" value="TreeGrafter"/>
</dbReference>
<dbReference type="InterPro" id="IPR016166">
    <property type="entry name" value="FAD-bd_PCMH"/>
</dbReference>
<dbReference type="GeneID" id="37028894"/>
<dbReference type="STRING" id="1569628.A0A316UI81"/>
<evidence type="ECO:0000256" key="7">
    <source>
        <dbReference type="ARBA" id="ARBA00023002"/>
    </source>
</evidence>
<evidence type="ECO:0000256" key="9">
    <source>
        <dbReference type="ARBA" id="ARBA00038897"/>
    </source>
</evidence>
<dbReference type="OrthoDB" id="7786253at2759"/>
<dbReference type="InterPro" id="IPR016164">
    <property type="entry name" value="FAD-linked_Oxase-like_C"/>
</dbReference>
<comment type="similarity">
    <text evidence="3">Belongs to the FAD-binding oxidoreductase/transferase type 4 family.</text>
</comment>
<dbReference type="Gene3D" id="3.30.465.10">
    <property type="match status" value="1"/>
</dbReference>
<dbReference type="Proteomes" id="UP000245884">
    <property type="component" value="Unassembled WGS sequence"/>
</dbReference>
<evidence type="ECO:0000256" key="3">
    <source>
        <dbReference type="ARBA" id="ARBA00008000"/>
    </source>
</evidence>
<dbReference type="InterPro" id="IPR004113">
    <property type="entry name" value="FAD-bd_oxidored_4_C"/>
</dbReference>
<evidence type="ECO:0000313" key="14">
    <source>
        <dbReference type="Proteomes" id="UP000245884"/>
    </source>
</evidence>
<evidence type="ECO:0000259" key="12">
    <source>
        <dbReference type="PROSITE" id="PS51387"/>
    </source>
</evidence>
<keyword evidence="8" id="KW-0496">Mitochondrion</keyword>
<dbReference type="FunFam" id="1.10.45.10:FF:000001">
    <property type="entry name" value="D-lactate dehydrogenase mitochondrial"/>
    <property type="match status" value="1"/>
</dbReference>
<feature type="region of interest" description="Disordered" evidence="11">
    <location>
        <begin position="524"/>
        <end position="552"/>
    </location>
</feature>
<dbReference type="SUPFAM" id="SSF56176">
    <property type="entry name" value="FAD-binding/transporter-associated domain-like"/>
    <property type="match status" value="1"/>
</dbReference>
<dbReference type="InterPro" id="IPR016169">
    <property type="entry name" value="FAD-bd_PCMH_sub2"/>
</dbReference>
<evidence type="ECO:0000256" key="2">
    <source>
        <dbReference type="ARBA" id="ARBA00004173"/>
    </source>
</evidence>
<evidence type="ECO:0000256" key="11">
    <source>
        <dbReference type="SAM" id="MobiDB-lite"/>
    </source>
</evidence>
<evidence type="ECO:0000256" key="10">
    <source>
        <dbReference type="ARBA" id="ARBA00051436"/>
    </source>
</evidence>
<protein>
    <recommendedName>
        <fullName evidence="9">D-lactate dehydrogenase (cytochrome)</fullName>
        <ecNumber evidence="9">1.1.2.4</ecNumber>
    </recommendedName>
</protein>
<dbReference type="InterPro" id="IPR036318">
    <property type="entry name" value="FAD-bd_PCMH-like_sf"/>
</dbReference>
<keyword evidence="7" id="KW-0560">Oxidoreductase</keyword>
<dbReference type="EC" id="1.1.2.4" evidence="9"/>
<comment type="catalytic activity">
    <reaction evidence="10">
        <text>(R)-lactate + 2 Fe(III)-[cytochrome c] = 2 Fe(II)-[cytochrome c] + pyruvate + 2 H(+)</text>
        <dbReference type="Rhea" id="RHEA:13521"/>
        <dbReference type="Rhea" id="RHEA-COMP:10350"/>
        <dbReference type="Rhea" id="RHEA-COMP:14399"/>
        <dbReference type="ChEBI" id="CHEBI:15361"/>
        <dbReference type="ChEBI" id="CHEBI:15378"/>
        <dbReference type="ChEBI" id="CHEBI:16004"/>
        <dbReference type="ChEBI" id="CHEBI:29033"/>
        <dbReference type="ChEBI" id="CHEBI:29034"/>
        <dbReference type="EC" id="1.1.2.4"/>
    </reaction>
</comment>
<sequence length="552" mass="58668">MASYGFLFGCVFSVGAFYLRSPTKKSIAPSSASSPTSPSSASSSIDAAISNLRTHFGDRASICLSTDATDLESKGFSSWCQHAASLPSVVAFPESTDDVVAIVNAARNHGVPLLPFAGGTSLEAHWYAPRFEGEGESGETRPSISVCFERMAEILEVDEENGMARVQPGVGWQDLNEELKERGSRLFWPIDPGPGACFGGMLATGGSGTGAVRYGTMKGELVLNVTVVLPSGKVIKTRSDARKSSAGPDLTRLFLGSEGTLGVITEATLRLVPRLEESVTTVSFPTVEDASKAARAVLYKGIAVSSVELLDEVMIRSINQASSQTGSSSRQPLAEQPSLFLKFAGSSPANVKEDQRMAREVVLEHKADPATLRISSSPQEVEELWEARKVALWSAMASREGKEEGKGQPRAWTTDVCVPVARLPDLVRRLKADVAEHGLFAPIVGHVGDGNVHAIFVYPDGDSEELAAVTESVHRMVEWAQQLGGTCTGEHGVGRGKREFLEAELGSGTLGLLREIKGLIDPEGVMNPGALLPPKGSERRGEQGSPLAKHAT</sequence>
<dbReference type="Pfam" id="PF01565">
    <property type="entry name" value="FAD_binding_4"/>
    <property type="match status" value="1"/>
</dbReference>
<dbReference type="GO" id="GO:0005739">
    <property type="term" value="C:mitochondrion"/>
    <property type="evidence" value="ECO:0007669"/>
    <property type="project" value="UniProtKB-SubCell"/>
</dbReference>
<dbReference type="GO" id="GO:0004458">
    <property type="term" value="F:D-lactate dehydrogenase (cytochrome) activity"/>
    <property type="evidence" value="ECO:0007669"/>
    <property type="project" value="UniProtKB-EC"/>
</dbReference>
<dbReference type="InterPro" id="IPR016171">
    <property type="entry name" value="Vanillyl_alc_oxidase_C-sub2"/>
</dbReference>
<comment type="cofactor">
    <cofactor evidence="1">
        <name>FAD</name>
        <dbReference type="ChEBI" id="CHEBI:57692"/>
    </cofactor>
</comment>
<evidence type="ECO:0000256" key="1">
    <source>
        <dbReference type="ARBA" id="ARBA00001974"/>
    </source>
</evidence>
<dbReference type="InterPro" id="IPR006094">
    <property type="entry name" value="Oxid_FAD_bind_N"/>
</dbReference>
<dbReference type="RefSeq" id="XP_025359594.1">
    <property type="nucleotide sequence ID" value="XM_025507071.1"/>
</dbReference>
<dbReference type="Pfam" id="PF02913">
    <property type="entry name" value="FAD-oxidase_C"/>
    <property type="match status" value="1"/>
</dbReference>
<dbReference type="GO" id="GO:0071949">
    <property type="term" value="F:FAD binding"/>
    <property type="evidence" value="ECO:0007669"/>
    <property type="project" value="InterPro"/>
</dbReference>
<evidence type="ECO:0000256" key="5">
    <source>
        <dbReference type="ARBA" id="ARBA00022827"/>
    </source>
</evidence>
<dbReference type="Gene3D" id="3.30.70.2740">
    <property type="match status" value="1"/>
</dbReference>
<feature type="domain" description="FAD-binding PCMH-type" evidence="12">
    <location>
        <begin position="83"/>
        <end position="274"/>
    </location>
</feature>
<dbReference type="AlphaFoldDB" id="A0A316UI81"/>
<dbReference type="SUPFAM" id="SSF55103">
    <property type="entry name" value="FAD-linked oxidases, C-terminal domain"/>
    <property type="match status" value="1"/>
</dbReference>
<name>A0A316UI81_9BASI</name>
<evidence type="ECO:0000256" key="8">
    <source>
        <dbReference type="ARBA" id="ARBA00023128"/>
    </source>
</evidence>
<proteinExistence type="inferred from homology"/>
<gene>
    <name evidence="13" type="ORF">BDZ90DRAFT_234590</name>
</gene>
<dbReference type="PANTHER" id="PTHR11748:SF111">
    <property type="entry name" value="D-LACTATE DEHYDROGENASE, MITOCHONDRIAL-RELATED"/>
    <property type="match status" value="1"/>
</dbReference>
<keyword evidence="5" id="KW-0274">FAD</keyword>
<keyword evidence="4" id="KW-0285">Flavoprotein</keyword>
<evidence type="ECO:0000256" key="6">
    <source>
        <dbReference type="ARBA" id="ARBA00022946"/>
    </source>
</evidence>
<dbReference type="EMBL" id="KZ819678">
    <property type="protein sequence ID" value="PWN24982.1"/>
    <property type="molecule type" value="Genomic_DNA"/>
</dbReference>
<keyword evidence="14" id="KW-1185">Reference proteome</keyword>